<dbReference type="RefSeq" id="WP_172874203.1">
    <property type="nucleotide sequence ID" value="NZ_JABRWL010000006.1"/>
</dbReference>
<keyword evidence="3" id="KW-1185">Reference proteome</keyword>
<comment type="caution">
    <text evidence="2">The sequence shown here is derived from an EMBL/GenBank/DDBJ whole genome shotgun (WGS) entry which is preliminary data.</text>
</comment>
<accession>A0AA44EQU8</accession>
<gene>
    <name evidence="2" type="ORF">FOB26_27805</name>
</gene>
<dbReference type="EMBL" id="JABRWM010000006">
    <property type="protein sequence ID" value="NRF22863.1"/>
    <property type="molecule type" value="Genomic_DNA"/>
</dbReference>
<keyword evidence="1" id="KW-1133">Transmembrane helix</keyword>
<organism evidence="2 3">
    <name type="scientific">Agrobacterium pusense</name>
    <dbReference type="NCBI Taxonomy" id="648995"/>
    <lineage>
        <taxon>Bacteria</taxon>
        <taxon>Pseudomonadati</taxon>
        <taxon>Pseudomonadota</taxon>
        <taxon>Alphaproteobacteria</taxon>
        <taxon>Hyphomicrobiales</taxon>
        <taxon>Rhizobiaceae</taxon>
        <taxon>Rhizobium/Agrobacterium group</taxon>
        <taxon>Agrobacterium</taxon>
    </lineage>
</organism>
<dbReference type="Proteomes" id="UP001155820">
    <property type="component" value="Unassembled WGS sequence"/>
</dbReference>
<keyword evidence="1" id="KW-0472">Membrane</keyword>
<name>A0AA44EQU8_9HYPH</name>
<sequence length="129" mass="14194">MIPAWLMKAVAPVFSKVFLPVLIVALLIFAGCYSFNRGMEKLNGMFADIRQSAVTERDAYWTAEIEKSNAEQARRETAQAAEATRISAETAKIIADQRSRLLTLEKANAALPNGNSVALDRGRVQLLPD</sequence>
<dbReference type="AlphaFoldDB" id="A0AA44EQU8"/>
<feature type="transmembrane region" description="Helical" evidence="1">
    <location>
        <begin position="17"/>
        <end position="35"/>
    </location>
</feature>
<reference evidence="2" key="1">
    <citation type="submission" date="2019-07" db="EMBL/GenBank/DDBJ databases">
        <title>FDA dAtabase for Regulatory Grade micrObial Sequences (FDA-ARGOS): Supporting development and validation of Infectious Disease Dx tests.</title>
        <authorList>
            <person name="Bachman M."/>
            <person name="Young C."/>
            <person name="Tallon L."/>
            <person name="Sadzewicz L."/>
            <person name="Vavikolanu K."/>
            <person name="Mehta A."/>
            <person name="Aluvathingal J."/>
            <person name="Nadendla S."/>
            <person name="Nandy P."/>
            <person name="Geyer C."/>
            <person name="Yan Y."/>
            <person name="Sichtig H."/>
        </authorList>
    </citation>
    <scope>NUCLEOTIDE SEQUENCE</scope>
    <source>
        <strain evidence="2">FDAARGOS_618</strain>
    </source>
</reference>
<protein>
    <submittedName>
        <fullName evidence="2">Uncharacterized protein</fullName>
    </submittedName>
</protein>
<evidence type="ECO:0000256" key="1">
    <source>
        <dbReference type="SAM" id="Phobius"/>
    </source>
</evidence>
<proteinExistence type="predicted"/>
<evidence type="ECO:0000313" key="3">
    <source>
        <dbReference type="Proteomes" id="UP001155820"/>
    </source>
</evidence>
<evidence type="ECO:0000313" key="2">
    <source>
        <dbReference type="EMBL" id="NRF22863.1"/>
    </source>
</evidence>
<keyword evidence="1" id="KW-0812">Transmembrane</keyword>